<keyword evidence="3" id="KW-0804">Transcription</keyword>
<dbReference type="STRING" id="641691.SAMN05421636_10465"/>
<evidence type="ECO:0000256" key="2">
    <source>
        <dbReference type="ARBA" id="ARBA00023125"/>
    </source>
</evidence>
<gene>
    <name evidence="5" type="ORF">SAMN05421636_10465</name>
</gene>
<dbReference type="InterPro" id="IPR050204">
    <property type="entry name" value="AraC_XylS_family_regulators"/>
</dbReference>
<dbReference type="GO" id="GO:0003700">
    <property type="term" value="F:DNA-binding transcription factor activity"/>
    <property type="evidence" value="ECO:0007669"/>
    <property type="project" value="InterPro"/>
</dbReference>
<evidence type="ECO:0000256" key="1">
    <source>
        <dbReference type="ARBA" id="ARBA00023015"/>
    </source>
</evidence>
<dbReference type="Pfam" id="PF20240">
    <property type="entry name" value="DUF6597"/>
    <property type="match status" value="1"/>
</dbReference>
<dbReference type="PANTHER" id="PTHR46796">
    <property type="entry name" value="HTH-TYPE TRANSCRIPTIONAL ACTIVATOR RHAS-RELATED"/>
    <property type="match status" value="1"/>
</dbReference>
<dbReference type="AlphaFoldDB" id="A0A1G7B9X5"/>
<reference evidence="5 6" key="1">
    <citation type="submission" date="2016-10" db="EMBL/GenBank/DDBJ databases">
        <authorList>
            <person name="de Groot N.N."/>
        </authorList>
    </citation>
    <scope>NUCLEOTIDE SEQUENCE [LARGE SCALE GENOMIC DNA]</scope>
    <source>
        <strain evidence="5 6">DSM 23421</strain>
    </source>
</reference>
<feature type="domain" description="HTH araC/xylS-type" evidence="4">
    <location>
        <begin position="163"/>
        <end position="265"/>
    </location>
</feature>
<accession>A0A1G7B9X5</accession>
<proteinExistence type="predicted"/>
<protein>
    <submittedName>
        <fullName evidence="5">Transcriptional regulator, AraC family</fullName>
    </submittedName>
</protein>
<dbReference type="GO" id="GO:0043565">
    <property type="term" value="F:sequence-specific DNA binding"/>
    <property type="evidence" value="ECO:0007669"/>
    <property type="project" value="InterPro"/>
</dbReference>
<organism evidence="5 6">
    <name type="scientific">Pricia antarctica</name>
    <dbReference type="NCBI Taxonomy" id="641691"/>
    <lineage>
        <taxon>Bacteria</taxon>
        <taxon>Pseudomonadati</taxon>
        <taxon>Bacteroidota</taxon>
        <taxon>Flavobacteriia</taxon>
        <taxon>Flavobacteriales</taxon>
        <taxon>Flavobacteriaceae</taxon>
        <taxon>Pricia</taxon>
    </lineage>
</organism>
<evidence type="ECO:0000256" key="3">
    <source>
        <dbReference type="ARBA" id="ARBA00023163"/>
    </source>
</evidence>
<name>A0A1G7B9X5_9FLAO</name>
<dbReference type="Proteomes" id="UP000199109">
    <property type="component" value="Unassembled WGS sequence"/>
</dbReference>
<dbReference type="OrthoDB" id="511992at2"/>
<keyword evidence="1" id="KW-0805">Transcription regulation</keyword>
<dbReference type="PANTHER" id="PTHR46796:SF13">
    <property type="entry name" value="HTH-TYPE TRANSCRIPTIONAL ACTIVATOR RHAS"/>
    <property type="match status" value="1"/>
</dbReference>
<dbReference type="InterPro" id="IPR018060">
    <property type="entry name" value="HTH_AraC"/>
</dbReference>
<evidence type="ECO:0000259" key="4">
    <source>
        <dbReference type="PROSITE" id="PS01124"/>
    </source>
</evidence>
<evidence type="ECO:0000313" key="5">
    <source>
        <dbReference type="EMBL" id="SDE23762.1"/>
    </source>
</evidence>
<sequence length="279" mass="31572">MIIASEIAPSPELSPFVRCYTYRQFDTKGLDMKKPWHAAHEVSLVFFFNAWPVHLLDPHTGQILQTGSYAGVSGLGSHYNGEMTFNGDYSFFEIYFRPTGFNKIFGIPSSKITNQIINADDIFDSEARYLFERLCEAKSLVTMGILANTYLLAILKSRKSGHDVSLTFLSNLITKNPGMFNVAQLAYTANMCSRNLERYFLEQVGLSPKQFCSVVRFNNALNLKLSHPQKDWTSIAHEGGYFDQMHLIKDFKRFSGNAPSSFLKHTPIAQETYTSRVAT</sequence>
<evidence type="ECO:0000313" key="6">
    <source>
        <dbReference type="Proteomes" id="UP000199109"/>
    </source>
</evidence>
<keyword evidence="6" id="KW-1185">Reference proteome</keyword>
<dbReference type="Gene3D" id="1.10.10.60">
    <property type="entry name" value="Homeodomain-like"/>
    <property type="match status" value="1"/>
</dbReference>
<keyword evidence="2" id="KW-0238">DNA-binding</keyword>
<dbReference type="RefSeq" id="WP_091867517.1">
    <property type="nucleotide sequence ID" value="NZ_FNAO01000004.1"/>
</dbReference>
<dbReference type="SMART" id="SM00342">
    <property type="entry name" value="HTH_ARAC"/>
    <property type="match status" value="1"/>
</dbReference>
<dbReference type="Pfam" id="PF12833">
    <property type="entry name" value="HTH_18"/>
    <property type="match status" value="1"/>
</dbReference>
<dbReference type="PROSITE" id="PS01124">
    <property type="entry name" value="HTH_ARAC_FAMILY_2"/>
    <property type="match status" value="1"/>
</dbReference>
<dbReference type="EMBL" id="FNAO01000004">
    <property type="protein sequence ID" value="SDE23762.1"/>
    <property type="molecule type" value="Genomic_DNA"/>
</dbReference>
<dbReference type="InterPro" id="IPR046532">
    <property type="entry name" value="DUF6597"/>
</dbReference>